<dbReference type="PANTHER" id="PTHR12842:SF6">
    <property type="entry name" value="FI01459P"/>
    <property type="match status" value="1"/>
</dbReference>
<proteinExistence type="inferred from homology"/>
<feature type="region of interest" description="Disordered" evidence="3">
    <location>
        <begin position="1"/>
        <end position="193"/>
    </location>
</feature>
<dbReference type="EMBL" id="QCYY01002785">
    <property type="protein sequence ID" value="ROT67639.1"/>
    <property type="molecule type" value="Genomic_DNA"/>
</dbReference>
<gene>
    <name evidence="4" type="ORF">C7M84_014261</name>
</gene>
<comment type="similarity">
    <text evidence="1">Belongs to the FAM114 family.</text>
</comment>
<accession>A0A423STX7</accession>
<keyword evidence="2" id="KW-0597">Phosphoprotein</keyword>
<feature type="compositionally biased region" description="Basic and acidic residues" evidence="3">
    <location>
        <begin position="94"/>
        <end position="114"/>
    </location>
</feature>
<feature type="compositionally biased region" description="Basic and acidic residues" evidence="3">
    <location>
        <begin position="242"/>
        <end position="258"/>
    </location>
</feature>
<dbReference type="AlphaFoldDB" id="A0A423STX7"/>
<dbReference type="InterPro" id="IPR007998">
    <property type="entry name" value="DUF719"/>
</dbReference>
<dbReference type="PANTHER" id="PTHR12842">
    <property type="entry name" value="FI01459P"/>
    <property type="match status" value="1"/>
</dbReference>
<evidence type="ECO:0000256" key="3">
    <source>
        <dbReference type="SAM" id="MobiDB-lite"/>
    </source>
</evidence>
<comment type="caution">
    <text evidence="4">The sequence shown here is derived from an EMBL/GenBank/DDBJ whole genome shotgun (WGS) entry which is preliminary data.</text>
</comment>
<evidence type="ECO:0000313" key="5">
    <source>
        <dbReference type="Proteomes" id="UP000283509"/>
    </source>
</evidence>
<evidence type="ECO:0000256" key="1">
    <source>
        <dbReference type="ARBA" id="ARBA00006903"/>
    </source>
</evidence>
<dbReference type="OrthoDB" id="5597648at2759"/>
<evidence type="ECO:0008006" key="6">
    <source>
        <dbReference type="Google" id="ProtNLM"/>
    </source>
</evidence>
<feature type="compositionally biased region" description="Polar residues" evidence="3">
    <location>
        <begin position="65"/>
        <end position="77"/>
    </location>
</feature>
<reference evidence="4 5" key="2">
    <citation type="submission" date="2019-01" db="EMBL/GenBank/DDBJ databases">
        <title>The decoding of complex shrimp genome reveals the adaptation for benthos swimmer, frequently molting mechanism and breeding impact on genome.</title>
        <authorList>
            <person name="Sun Y."/>
            <person name="Gao Y."/>
            <person name="Yu Y."/>
        </authorList>
    </citation>
    <scope>NUCLEOTIDE SEQUENCE [LARGE SCALE GENOMIC DNA]</scope>
    <source>
        <tissue evidence="4">Muscle</tissue>
    </source>
</reference>
<organism evidence="4 5">
    <name type="scientific">Penaeus vannamei</name>
    <name type="common">Whiteleg shrimp</name>
    <name type="synonym">Litopenaeus vannamei</name>
    <dbReference type="NCBI Taxonomy" id="6689"/>
    <lineage>
        <taxon>Eukaryota</taxon>
        <taxon>Metazoa</taxon>
        <taxon>Ecdysozoa</taxon>
        <taxon>Arthropoda</taxon>
        <taxon>Crustacea</taxon>
        <taxon>Multicrustacea</taxon>
        <taxon>Malacostraca</taxon>
        <taxon>Eumalacostraca</taxon>
        <taxon>Eucarida</taxon>
        <taxon>Decapoda</taxon>
        <taxon>Dendrobranchiata</taxon>
        <taxon>Penaeoidea</taxon>
        <taxon>Penaeidae</taxon>
        <taxon>Penaeus</taxon>
    </lineage>
</organism>
<feature type="region of interest" description="Disordered" evidence="3">
    <location>
        <begin position="242"/>
        <end position="287"/>
    </location>
</feature>
<feature type="compositionally biased region" description="Basic and acidic residues" evidence="3">
    <location>
        <begin position="1"/>
        <end position="64"/>
    </location>
</feature>
<keyword evidence="5" id="KW-1185">Reference proteome</keyword>
<protein>
    <recommendedName>
        <fullName evidence="6">Protein FAM114A2</fullName>
    </recommendedName>
</protein>
<evidence type="ECO:0000313" key="4">
    <source>
        <dbReference type="EMBL" id="ROT67639.1"/>
    </source>
</evidence>
<feature type="compositionally biased region" description="Basic and acidic residues" evidence="3">
    <location>
        <begin position="121"/>
        <end position="166"/>
    </location>
</feature>
<dbReference type="Pfam" id="PF05334">
    <property type="entry name" value="DUF719"/>
    <property type="match status" value="1"/>
</dbReference>
<feature type="compositionally biased region" description="Polar residues" evidence="3">
    <location>
        <begin position="271"/>
        <end position="286"/>
    </location>
</feature>
<sequence length="621" mass="69401">MEREEEAKRMEEEKEEERKRELEKEEERKRELDKEEERKRELEKEEERKSEIKREQEKRGEQEKNAGTTQESETVSQKAKPIRESKIGMKKPREKLGERMGARRLGAKVEKKPLESISSDSFKKSEDKMWNKEESQTDSAEAKQREEERQKEEKWRKQQQWEEQQKRWQQINEGEDKKEEEDTSWGGGWGGWGTSLLTAASTFTREVGRGVGTVMETVEGTLGVPDPETLAREIAERDKEIKEKLAKSEQSASREKTPEGNTEAEELESETGYTPSNGSAPTNQNEGSVGYVPSYGLGGLSSLGSLVSGVSGALETASSKVLMGGLDTLEVIGRKAMTVIQEGDPGLRKKRAFLTSSKPNLSMILQDARQRAAQEESDQRDGIQNKESGLFQRPNFDQAWENTEGPVHVEALSLVAKQCESKMNTLLQSMPPYLVDRIQNSNLTIKKTCEMDEESQLEGDFATQVTKIVSQIRLPLHSQKIREAWAGVEETASLIEEKKNLDWTAVEKEVYLSLALLIAQLAALTHKGSELALITPGSDPHAIANSFRELSCLVCAGMENTVDNICGVITAKASAADPDVNNTITNMYLQGASGNSCVQEGMMFLSSVLQYANTKLLAADL</sequence>
<name>A0A423STX7_PENVA</name>
<reference evidence="4 5" key="1">
    <citation type="submission" date="2018-04" db="EMBL/GenBank/DDBJ databases">
        <authorList>
            <person name="Zhang X."/>
            <person name="Yuan J."/>
            <person name="Li F."/>
            <person name="Xiang J."/>
        </authorList>
    </citation>
    <scope>NUCLEOTIDE SEQUENCE [LARGE SCALE GENOMIC DNA]</scope>
    <source>
        <tissue evidence="4">Muscle</tissue>
    </source>
</reference>
<evidence type="ECO:0000256" key="2">
    <source>
        <dbReference type="ARBA" id="ARBA00022553"/>
    </source>
</evidence>
<dbReference type="Proteomes" id="UP000283509">
    <property type="component" value="Unassembled WGS sequence"/>
</dbReference>